<reference evidence="2" key="1">
    <citation type="submission" date="2020-04" db="EMBL/GenBank/DDBJ databases">
        <title>Draft genome resource of the tomato pathogen Pseudocercospora fuligena.</title>
        <authorList>
            <person name="Zaccaron A."/>
        </authorList>
    </citation>
    <scope>NUCLEOTIDE SEQUENCE</scope>
    <source>
        <strain evidence="2">PF001</strain>
    </source>
</reference>
<comment type="caution">
    <text evidence="2">The sequence shown here is derived from an EMBL/GenBank/DDBJ whole genome shotgun (WGS) entry which is preliminary data.</text>
</comment>
<feature type="region of interest" description="Disordered" evidence="1">
    <location>
        <begin position="100"/>
        <end position="127"/>
    </location>
</feature>
<dbReference type="AlphaFoldDB" id="A0A8H6RP79"/>
<gene>
    <name evidence="2" type="ORF">HII31_03921</name>
</gene>
<keyword evidence="3" id="KW-1185">Reference proteome</keyword>
<name>A0A8H6RP79_9PEZI</name>
<protein>
    <submittedName>
        <fullName evidence="2">Uncharacterized protein</fullName>
    </submittedName>
</protein>
<evidence type="ECO:0000256" key="1">
    <source>
        <dbReference type="SAM" id="MobiDB-lite"/>
    </source>
</evidence>
<proteinExistence type="predicted"/>
<evidence type="ECO:0000313" key="2">
    <source>
        <dbReference type="EMBL" id="KAF7194659.1"/>
    </source>
</evidence>
<organism evidence="2 3">
    <name type="scientific">Pseudocercospora fuligena</name>
    <dbReference type="NCBI Taxonomy" id="685502"/>
    <lineage>
        <taxon>Eukaryota</taxon>
        <taxon>Fungi</taxon>
        <taxon>Dikarya</taxon>
        <taxon>Ascomycota</taxon>
        <taxon>Pezizomycotina</taxon>
        <taxon>Dothideomycetes</taxon>
        <taxon>Dothideomycetidae</taxon>
        <taxon>Mycosphaerellales</taxon>
        <taxon>Mycosphaerellaceae</taxon>
        <taxon>Pseudocercospora</taxon>
    </lineage>
</organism>
<dbReference type="EMBL" id="JABCIY010000056">
    <property type="protein sequence ID" value="KAF7194659.1"/>
    <property type="molecule type" value="Genomic_DNA"/>
</dbReference>
<dbReference type="OrthoDB" id="47375at2759"/>
<evidence type="ECO:0000313" key="3">
    <source>
        <dbReference type="Proteomes" id="UP000660729"/>
    </source>
</evidence>
<accession>A0A8H6RP79</accession>
<sequence length="150" mass="16839">MLIPNEKTVPARHHINIEFGDTQLLDQYPDYTRVVARSRVNTCTPGYALSQAGARRLLYEIGVHEVSGAIDIMYQAICDGVRGRDLMVCLSPQPALFNQHRPARPKSTWSDIGESGDESWNEIPTSGTRVNLQKLTNGQTDYFDPYADEQ</sequence>
<dbReference type="Proteomes" id="UP000660729">
    <property type="component" value="Unassembled WGS sequence"/>
</dbReference>